<comment type="caution">
    <text evidence="1">The sequence shown here is derived from an EMBL/GenBank/DDBJ whole genome shotgun (WGS) entry which is preliminary data.</text>
</comment>
<dbReference type="Proteomes" id="UP000268727">
    <property type="component" value="Unassembled WGS sequence"/>
</dbReference>
<proteinExistence type="predicted"/>
<evidence type="ECO:0000313" key="2">
    <source>
        <dbReference type="Proteomes" id="UP000268727"/>
    </source>
</evidence>
<name>A0A3N1GXM9_9PSEU</name>
<dbReference type="EMBL" id="RJKM01000001">
    <property type="protein sequence ID" value="ROP34909.1"/>
    <property type="molecule type" value="Genomic_DNA"/>
</dbReference>
<reference evidence="1 2" key="1">
    <citation type="submission" date="2018-11" db="EMBL/GenBank/DDBJ databases">
        <title>Sequencing the genomes of 1000 actinobacteria strains.</title>
        <authorList>
            <person name="Klenk H.-P."/>
        </authorList>
    </citation>
    <scope>NUCLEOTIDE SEQUENCE [LARGE SCALE GENOMIC DNA]</scope>
    <source>
        <strain evidence="1 2">DSM 44231</strain>
    </source>
</reference>
<evidence type="ECO:0000313" key="1">
    <source>
        <dbReference type="EMBL" id="ROP34909.1"/>
    </source>
</evidence>
<accession>A0A3N1GXM9</accession>
<sequence length="147" mass="16408">MWDDRAAWREQGQGATTVTSWIDVINYVRTRYEVLEETDSWLRFRLDLGESRTQQVSVHHVPESDGVAWVEISSPVGQADAIDLKRLLVLAGTSAVGGAAVVDDVALLKHTVPLEDLSVREEFERPLMLLVTAADAFEHELTSTDDF</sequence>
<dbReference type="AlphaFoldDB" id="A0A3N1GXM9"/>
<protein>
    <submittedName>
        <fullName evidence="1">Uncharacterized protein</fullName>
    </submittedName>
</protein>
<organism evidence="1 2">
    <name type="scientific">Saccharothrix texasensis</name>
    <dbReference type="NCBI Taxonomy" id="103734"/>
    <lineage>
        <taxon>Bacteria</taxon>
        <taxon>Bacillati</taxon>
        <taxon>Actinomycetota</taxon>
        <taxon>Actinomycetes</taxon>
        <taxon>Pseudonocardiales</taxon>
        <taxon>Pseudonocardiaceae</taxon>
        <taxon>Saccharothrix</taxon>
    </lineage>
</organism>
<keyword evidence="2" id="KW-1185">Reference proteome</keyword>
<gene>
    <name evidence="1" type="ORF">EDD40_0115</name>
</gene>